<accession>A0ABV7ILB8</accession>
<feature type="region of interest" description="Disordered" evidence="1">
    <location>
        <begin position="197"/>
        <end position="222"/>
    </location>
</feature>
<gene>
    <name evidence="2" type="ORF">ACFOD9_04350</name>
</gene>
<evidence type="ECO:0000313" key="3">
    <source>
        <dbReference type="Proteomes" id="UP001595604"/>
    </source>
</evidence>
<reference evidence="3" key="1">
    <citation type="journal article" date="2019" name="Int. J. Syst. Evol. Microbiol.">
        <title>The Global Catalogue of Microorganisms (GCM) 10K type strain sequencing project: providing services to taxonomists for standard genome sequencing and annotation.</title>
        <authorList>
            <consortium name="The Broad Institute Genomics Platform"/>
            <consortium name="The Broad Institute Genome Sequencing Center for Infectious Disease"/>
            <person name="Wu L."/>
            <person name="Ma J."/>
        </authorList>
    </citation>
    <scope>NUCLEOTIDE SEQUENCE [LARGE SCALE GENOMIC DNA]</scope>
    <source>
        <strain evidence="3">KCTC 42984</strain>
    </source>
</reference>
<evidence type="ECO:0000313" key="2">
    <source>
        <dbReference type="EMBL" id="MFC3173476.1"/>
    </source>
</evidence>
<dbReference type="Gene3D" id="3.40.50.1820">
    <property type="entry name" value="alpha/beta hydrolase"/>
    <property type="match status" value="1"/>
</dbReference>
<evidence type="ECO:0000256" key="1">
    <source>
        <dbReference type="SAM" id="MobiDB-lite"/>
    </source>
</evidence>
<sequence>MARHLTPPPRPDRPPLVLLIPGLNDSGPDHWQSRWEAALPDAARVELGLWDDPHRNTWVNKLNLAIHHADRPVVLVAHSLGCLTVAWWAEYERPGPDCGVVGALLVAPPDVDRPGLDPRLARFSACPRGELPFPSILAASRNDPFCSPRSAIALARDWGSRFADLGEVGHVNARSGLGDWPQGQRLLAQLITAGEPPAATRADWRRPLPHPAPAPLGKPRTG</sequence>
<dbReference type="InterPro" id="IPR010662">
    <property type="entry name" value="RBBP9/YdeN"/>
</dbReference>
<dbReference type="EMBL" id="JBHRTQ010000004">
    <property type="protein sequence ID" value="MFC3173476.1"/>
    <property type="molecule type" value="Genomic_DNA"/>
</dbReference>
<keyword evidence="3" id="KW-1185">Reference proteome</keyword>
<keyword evidence="2" id="KW-0378">Hydrolase</keyword>
<dbReference type="Pfam" id="PF06821">
    <property type="entry name" value="Ser_hydrolase"/>
    <property type="match status" value="1"/>
</dbReference>
<protein>
    <submittedName>
        <fullName evidence="2">RBBP9/YdeN family alpha/beta hydrolase</fullName>
    </submittedName>
</protein>
<dbReference type="SUPFAM" id="SSF53474">
    <property type="entry name" value="alpha/beta-Hydrolases"/>
    <property type="match status" value="1"/>
</dbReference>
<proteinExistence type="predicted"/>
<dbReference type="RefSeq" id="WP_379508861.1">
    <property type="nucleotide sequence ID" value="NZ_JBHRTQ010000004.1"/>
</dbReference>
<dbReference type="InterPro" id="IPR029058">
    <property type="entry name" value="AB_hydrolase_fold"/>
</dbReference>
<dbReference type="GO" id="GO:0016787">
    <property type="term" value="F:hydrolase activity"/>
    <property type="evidence" value="ECO:0007669"/>
    <property type="project" value="UniProtKB-KW"/>
</dbReference>
<organism evidence="2 3">
    <name type="scientific">Novosphingobium bradum</name>
    <dbReference type="NCBI Taxonomy" id="1737444"/>
    <lineage>
        <taxon>Bacteria</taxon>
        <taxon>Pseudomonadati</taxon>
        <taxon>Pseudomonadota</taxon>
        <taxon>Alphaproteobacteria</taxon>
        <taxon>Sphingomonadales</taxon>
        <taxon>Sphingomonadaceae</taxon>
        <taxon>Novosphingobium</taxon>
    </lineage>
</organism>
<name>A0ABV7ILB8_9SPHN</name>
<dbReference type="Proteomes" id="UP001595604">
    <property type="component" value="Unassembled WGS sequence"/>
</dbReference>
<comment type="caution">
    <text evidence="2">The sequence shown here is derived from an EMBL/GenBank/DDBJ whole genome shotgun (WGS) entry which is preliminary data.</text>
</comment>